<protein>
    <recommendedName>
        <fullName evidence="1">Nucleotidyltransferase-like domain-containing protein</fullName>
    </recommendedName>
</protein>
<gene>
    <name evidence="2" type="ORF">MBUL_00506</name>
</gene>
<evidence type="ECO:0000259" key="1">
    <source>
        <dbReference type="Pfam" id="PF12281"/>
    </source>
</evidence>
<dbReference type="InterPro" id="IPR058575">
    <property type="entry name" value="NTP_transf_8_dom"/>
</dbReference>
<dbReference type="AlphaFoldDB" id="A0A679IX23"/>
<feature type="domain" description="Nucleotidyltransferase-like" evidence="1">
    <location>
        <begin position="113"/>
        <end position="319"/>
    </location>
</feature>
<dbReference type="EMBL" id="LR743504">
    <property type="protein sequence ID" value="CAA2100110.1"/>
    <property type="molecule type" value="Genomic_DNA"/>
</dbReference>
<organism evidence="2">
    <name type="scientific">Methylobacterium bullatum</name>
    <dbReference type="NCBI Taxonomy" id="570505"/>
    <lineage>
        <taxon>Bacteria</taxon>
        <taxon>Pseudomonadati</taxon>
        <taxon>Pseudomonadota</taxon>
        <taxon>Alphaproteobacteria</taxon>
        <taxon>Hyphomicrobiales</taxon>
        <taxon>Methylobacteriaceae</taxon>
        <taxon>Methylobacterium</taxon>
    </lineage>
</organism>
<dbReference type="Pfam" id="PF12281">
    <property type="entry name" value="NTP_transf_8"/>
    <property type="match status" value="1"/>
</dbReference>
<accession>A0A679IX23</accession>
<proteinExistence type="predicted"/>
<reference evidence="2" key="1">
    <citation type="submission" date="2019-12" db="EMBL/GenBank/DDBJ databases">
        <authorList>
            <person name="Cremers G."/>
        </authorList>
    </citation>
    <scope>NUCLEOTIDE SEQUENCE</scope>
    <source>
        <strain evidence="2">Mbul1</strain>
    </source>
</reference>
<evidence type="ECO:0000313" key="2">
    <source>
        <dbReference type="EMBL" id="CAA2100110.1"/>
    </source>
</evidence>
<name>A0A679IX23_9HYPH</name>
<sequence>MLFRDLSGDQARQTIDVEQVFSGYAMTQGELDRRFSGSMSWKTVGGRDYLYRKRRDAWKSLGPRGAETEAIALQFHDGRTRLQERMAGLAARLDAMAPVNRALNLGRLPLIAARILRALGRANLIGSGIEVVGTNALFVYERFAGVQIAGAHLATADVDLLFDARRSLRLMAPEVSLTGVAGLLRRVDHSFEVMGQGGFRAINRDGYMVDLITPAPKDLLGKRGRSRIGAEATDLEAVEIEGLAWLVNSPKATATVIDARGYPLTMIVPDPRAFALHKLWLAGRQDRDPLKRERDRAQAHLVASLVTSRLPHLRFDDPALAALPHALRKQSALLTEARRDTGSGPSRLEPDW</sequence>